<dbReference type="AlphaFoldDB" id="A0A0P1GVV3"/>
<evidence type="ECO:0000313" key="1">
    <source>
        <dbReference type="EMBL" id="CUH79940.1"/>
    </source>
</evidence>
<name>A0A0P1GVV3_9RHOB</name>
<proteinExistence type="predicted"/>
<reference evidence="1 2" key="1">
    <citation type="submission" date="2015-09" db="EMBL/GenBank/DDBJ databases">
        <authorList>
            <consortium name="Swine Surveillance"/>
        </authorList>
    </citation>
    <scope>NUCLEOTIDE SEQUENCE [LARGE SCALE GENOMIC DNA]</scope>
    <source>
        <strain evidence="1 2">CECT 7648</strain>
    </source>
</reference>
<dbReference type="OrthoDB" id="7862430at2"/>
<accession>A0A0P1GVV3</accession>
<dbReference type="EMBL" id="CYSE01000004">
    <property type="protein sequence ID" value="CUH79940.1"/>
    <property type="molecule type" value="Genomic_DNA"/>
</dbReference>
<sequence length="83" mass="9116">MPDYKTQIGDVSYNAADECFEALVTFHTDHGPRRVAASYCAPLTASFERVSAGIWNAALDRLDRPEAMQSRMMGHDATLPQAA</sequence>
<evidence type="ECO:0000313" key="2">
    <source>
        <dbReference type="Proteomes" id="UP000054935"/>
    </source>
</evidence>
<gene>
    <name evidence="1" type="ORF">TRN7648_02724</name>
</gene>
<keyword evidence="2" id="KW-1185">Reference proteome</keyword>
<protein>
    <submittedName>
        <fullName evidence="1">Uncharacterized protein</fullName>
    </submittedName>
</protein>
<organism evidence="1 2">
    <name type="scientific">Tropicibacter naphthalenivorans</name>
    <dbReference type="NCBI Taxonomy" id="441103"/>
    <lineage>
        <taxon>Bacteria</taxon>
        <taxon>Pseudomonadati</taxon>
        <taxon>Pseudomonadota</taxon>
        <taxon>Alphaproteobacteria</taxon>
        <taxon>Rhodobacterales</taxon>
        <taxon>Roseobacteraceae</taxon>
        <taxon>Tropicibacter</taxon>
    </lineage>
</organism>
<dbReference type="Proteomes" id="UP000054935">
    <property type="component" value="Unassembled WGS sequence"/>
</dbReference>
<dbReference type="RefSeq" id="WP_058248196.1">
    <property type="nucleotide sequence ID" value="NZ_CYSE01000004.1"/>
</dbReference>